<keyword evidence="7" id="KW-0472">Membrane</keyword>
<evidence type="ECO:0000256" key="5">
    <source>
        <dbReference type="ARBA" id="ARBA00022748"/>
    </source>
</evidence>
<evidence type="ECO:0000256" key="1">
    <source>
        <dbReference type="ARBA" id="ARBA00010342"/>
    </source>
</evidence>
<organism evidence="10 11">
    <name type="scientific">Undibacterium amnicola</name>
    <dbReference type="NCBI Taxonomy" id="1834038"/>
    <lineage>
        <taxon>Bacteria</taxon>
        <taxon>Pseudomonadati</taxon>
        <taxon>Pseudomonadota</taxon>
        <taxon>Betaproteobacteria</taxon>
        <taxon>Burkholderiales</taxon>
        <taxon>Oxalobacteraceae</taxon>
        <taxon>Undibacterium</taxon>
    </lineage>
</organism>
<comment type="caution">
    <text evidence="10">The sequence shown here is derived from an EMBL/GenBank/DDBJ whole genome shotgun (WGS) entry which is preliminary data.</text>
</comment>
<keyword evidence="7" id="KW-1133">Transmembrane helix</keyword>
<protein>
    <recommendedName>
        <fullName evidence="7">Cytochrome c-type biogenesis protein</fullName>
    </recommendedName>
</protein>
<dbReference type="CDD" id="cd16378">
    <property type="entry name" value="CcmH_N"/>
    <property type="match status" value="1"/>
</dbReference>
<comment type="similarity">
    <text evidence="1 7">Belongs to the CcmH/CycL/Ccl2/NrfF family.</text>
</comment>
<accession>A0ABR6XTC3</accession>
<evidence type="ECO:0000256" key="4">
    <source>
        <dbReference type="ARBA" id="ARBA00022729"/>
    </source>
</evidence>
<reference evidence="10 11" key="1">
    <citation type="submission" date="2020-08" db="EMBL/GenBank/DDBJ databases">
        <title>Novel species isolated from subtropical streams in China.</title>
        <authorList>
            <person name="Lu H."/>
        </authorList>
    </citation>
    <scope>NUCLEOTIDE SEQUENCE [LARGE SCALE GENOMIC DNA]</scope>
    <source>
        <strain evidence="10 11">KCTC 52442</strain>
    </source>
</reference>
<keyword evidence="5" id="KW-0201">Cytochrome c-type biogenesis</keyword>
<keyword evidence="6 7" id="KW-0408">Iron</keyword>
<sequence length="151" mass="17278">MKQLCALTCSLIIVASPVFAQQPSKLEQRVLSITEELRCLVCQNQSIADSHAELAVQLKSQVREQLKQGRSDTEVRDYMVQRYGDFVLYRPPVQSSTWLLWFGPALFLLIAASVLMNKFRQAQHRLRTESDEDTMNDSVSDLDINSEEQRS</sequence>
<feature type="transmembrane region" description="Helical" evidence="7">
    <location>
        <begin position="98"/>
        <end position="117"/>
    </location>
</feature>
<keyword evidence="7" id="KW-0812">Transmembrane</keyword>
<comment type="function">
    <text evidence="7">Possible subunit of a heme lyase.</text>
</comment>
<feature type="domain" description="CcmH/CycL/Ccl2/NrfF N-terminal" evidence="9">
    <location>
        <begin position="9"/>
        <end position="130"/>
    </location>
</feature>
<evidence type="ECO:0000313" key="10">
    <source>
        <dbReference type="EMBL" id="MBC3832711.1"/>
    </source>
</evidence>
<dbReference type="EMBL" id="JACOFU010000006">
    <property type="protein sequence ID" value="MBC3832711.1"/>
    <property type="molecule type" value="Genomic_DNA"/>
</dbReference>
<name>A0ABR6XTC3_9BURK</name>
<dbReference type="InterPro" id="IPR051263">
    <property type="entry name" value="C-type_cytochrome_biogenesis"/>
</dbReference>
<evidence type="ECO:0000256" key="2">
    <source>
        <dbReference type="ARBA" id="ARBA00022617"/>
    </source>
</evidence>
<proteinExistence type="inferred from homology"/>
<gene>
    <name evidence="10" type="ORF">H8K33_14475</name>
</gene>
<evidence type="ECO:0000313" key="11">
    <source>
        <dbReference type="Proteomes" id="UP000643610"/>
    </source>
</evidence>
<evidence type="ECO:0000256" key="7">
    <source>
        <dbReference type="RuleBase" id="RU364112"/>
    </source>
</evidence>
<feature type="chain" id="PRO_5044993340" description="Cytochrome c-type biogenesis protein" evidence="7">
    <location>
        <begin position="21"/>
        <end position="151"/>
    </location>
</feature>
<keyword evidence="3 7" id="KW-0479">Metal-binding</keyword>
<dbReference type="InterPro" id="IPR038297">
    <property type="entry name" value="CcmH/CycL/NrfF/Ccl2_sf"/>
</dbReference>
<dbReference type="PANTHER" id="PTHR47870:SF1">
    <property type="entry name" value="CYTOCHROME C-TYPE BIOGENESIS PROTEIN CCMH"/>
    <property type="match status" value="1"/>
</dbReference>
<evidence type="ECO:0000256" key="3">
    <source>
        <dbReference type="ARBA" id="ARBA00022723"/>
    </source>
</evidence>
<keyword evidence="11" id="KW-1185">Reference proteome</keyword>
<feature type="region of interest" description="Disordered" evidence="8">
    <location>
        <begin position="126"/>
        <end position="151"/>
    </location>
</feature>
<dbReference type="InterPro" id="IPR005616">
    <property type="entry name" value="CcmH/CycL/Ccl2/NrfF_N"/>
</dbReference>
<keyword evidence="4 7" id="KW-0732">Signal</keyword>
<keyword evidence="2 7" id="KW-0349">Heme</keyword>
<evidence type="ECO:0000259" key="9">
    <source>
        <dbReference type="Pfam" id="PF03918"/>
    </source>
</evidence>
<dbReference type="PANTHER" id="PTHR47870">
    <property type="entry name" value="CYTOCHROME C-TYPE BIOGENESIS PROTEIN CCMH"/>
    <property type="match status" value="1"/>
</dbReference>
<evidence type="ECO:0000256" key="6">
    <source>
        <dbReference type="ARBA" id="ARBA00023004"/>
    </source>
</evidence>
<feature type="signal peptide" evidence="7">
    <location>
        <begin position="1"/>
        <end position="20"/>
    </location>
</feature>
<dbReference type="Gene3D" id="1.10.8.640">
    <property type="entry name" value="Cytochrome C biogenesis protein"/>
    <property type="match status" value="1"/>
</dbReference>
<evidence type="ECO:0000256" key="8">
    <source>
        <dbReference type="SAM" id="MobiDB-lite"/>
    </source>
</evidence>
<dbReference type="Proteomes" id="UP000643610">
    <property type="component" value="Unassembled WGS sequence"/>
</dbReference>
<dbReference type="Pfam" id="PF03918">
    <property type="entry name" value="CcmH"/>
    <property type="match status" value="1"/>
</dbReference>